<dbReference type="AlphaFoldDB" id="A0AAD2GZ90"/>
<accession>A0AAD2GZ90</accession>
<gene>
    <name evidence="2" type="ORF">MYCIT1_LOCUS5897</name>
</gene>
<dbReference type="Proteomes" id="UP001295794">
    <property type="component" value="Unassembled WGS sequence"/>
</dbReference>
<comment type="caution">
    <text evidence="2">The sequence shown here is derived from an EMBL/GenBank/DDBJ whole genome shotgun (WGS) entry which is preliminary data.</text>
</comment>
<evidence type="ECO:0000313" key="3">
    <source>
        <dbReference type="Proteomes" id="UP001295794"/>
    </source>
</evidence>
<feature type="non-terminal residue" evidence="2">
    <location>
        <position position="1"/>
    </location>
</feature>
<reference evidence="2" key="1">
    <citation type="submission" date="2023-11" db="EMBL/GenBank/DDBJ databases">
        <authorList>
            <person name="De Vega J J."/>
            <person name="De Vega J J."/>
        </authorList>
    </citation>
    <scope>NUCLEOTIDE SEQUENCE</scope>
</reference>
<protein>
    <submittedName>
        <fullName evidence="2">Uncharacterized protein</fullName>
    </submittedName>
</protein>
<name>A0AAD2GZ90_9AGAR</name>
<sequence>SASGGASDGVRRSPELLESVPWGKPTVDNVVSTNPTVIHVRTLFVVVHFDHTGFLSAARNTLLVLAFKIKTTGSHGQTMSARPPSVSQPAPSRCFSFCASA</sequence>
<feature type="region of interest" description="Disordered" evidence="1">
    <location>
        <begin position="1"/>
        <end position="20"/>
    </location>
</feature>
<proteinExistence type="predicted"/>
<keyword evidence="3" id="KW-1185">Reference proteome</keyword>
<organism evidence="2 3">
    <name type="scientific">Mycena citricolor</name>
    <dbReference type="NCBI Taxonomy" id="2018698"/>
    <lineage>
        <taxon>Eukaryota</taxon>
        <taxon>Fungi</taxon>
        <taxon>Dikarya</taxon>
        <taxon>Basidiomycota</taxon>
        <taxon>Agaricomycotina</taxon>
        <taxon>Agaricomycetes</taxon>
        <taxon>Agaricomycetidae</taxon>
        <taxon>Agaricales</taxon>
        <taxon>Marasmiineae</taxon>
        <taxon>Mycenaceae</taxon>
        <taxon>Mycena</taxon>
    </lineage>
</organism>
<evidence type="ECO:0000313" key="2">
    <source>
        <dbReference type="EMBL" id="CAK5265129.1"/>
    </source>
</evidence>
<evidence type="ECO:0000256" key="1">
    <source>
        <dbReference type="SAM" id="MobiDB-lite"/>
    </source>
</evidence>
<dbReference type="EMBL" id="CAVNYO010000082">
    <property type="protein sequence ID" value="CAK5265129.1"/>
    <property type="molecule type" value="Genomic_DNA"/>
</dbReference>